<dbReference type="InterPro" id="IPR007197">
    <property type="entry name" value="rSAM"/>
</dbReference>
<dbReference type="GO" id="GO:0051539">
    <property type="term" value="F:4 iron, 4 sulfur cluster binding"/>
    <property type="evidence" value="ECO:0007669"/>
    <property type="project" value="UniProtKB-KW"/>
</dbReference>
<dbReference type="PANTHER" id="PTHR30352">
    <property type="entry name" value="PYRUVATE FORMATE-LYASE-ACTIVATING ENZYME"/>
    <property type="match status" value="1"/>
</dbReference>
<keyword evidence="3 6" id="KW-0479">Metal-binding</keyword>
<evidence type="ECO:0000256" key="6">
    <source>
        <dbReference type="PIRSR" id="PIRSR004869-50"/>
    </source>
</evidence>
<gene>
    <name evidence="8" type="primary">amrS</name>
    <name evidence="8" type="ORF">H6B30_03565</name>
</gene>
<dbReference type="InterPro" id="IPR027596">
    <property type="entry name" value="AmmeMemoSam_rS"/>
</dbReference>
<keyword evidence="9" id="KW-1185">Reference proteome</keyword>
<keyword evidence="5 6" id="KW-0411">Iron-sulfur</keyword>
<dbReference type="PIRSF" id="PIRSF004869">
    <property type="entry name" value="PflX_prd"/>
    <property type="match status" value="1"/>
</dbReference>
<dbReference type="GO" id="GO:0046872">
    <property type="term" value="F:metal ion binding"/>
    <property type="evidence" value="ECO:0007669"/>
    <property type="project" value="UniProtKB-KW"/>
</dbReference>
<organism evidence="8 9">
    <name type="scientific">Marseilla massiliensis</name>
    <dbReference type="NCBI Taxonomy" id="1841864"/>
    <lineage>
        <taxon>Bacteria</taxon>
        <taxon>Pseudomonadati</taxon>
        <taxon>Bacteroidota</taxon>
        <taxon>Bacteroidia</taxon>
        <taxon>Bacteroidales</taxon>
        <taxon>Prevotellaceae</taxon>
        <taxon>Marseilla</taxon>
    </lineage>
</organism>
<dbReference type="InterPro" id="IPR058240">
    <property type="entry name" value="rSAM_sf"/>
</dbReference>
<dbReference type="InterPro" id="IPR013785">
    <property type="entry name" value="Aldolase_TIM"/>
</dbReference>
<dbReference type="InterPro" id="IPR034457">
    <property type="entry name" value="Organic_radical-activating"/>
</dbReference>
<dbReference type="Pfam" id="PF04055">
    <property type="entry name" value="Radical_SAM"/>
    <property type="match status" value="1"/>
</dbReference>
<dbReference type="AlphaFoldDB" id="A0A938WKJ5"/>
<dbReference type="GO" id="GO:0003824">
    <property type="term" value="F:catalytic activity"/>
    <property type="evidence" value="ECO:0007669"/>
    <property type="project" value="InterPro"/>
</dbReference>
<feature type="binding site" evidence="6">
    <location>
        <position position="82"/>
    </location>
    <ligand>
        <name>[4Fe-4S] cluster</name>
        <dbReference type="ChEBI" id="CHEBI:49883"/>
        <note>4Fe-4S-S-AdoMet</note>
    </ligand>
</feature>
<dbReference type="CDD" id="cd01335">
    <property type="entry name" value="Radical_SAM"/>
    <property type="match status" value="1"/>
</dbReference>
<dbReference type="PROSITE" id="PS51918">
    <property type="entry name" value="RADICAL_SAM"/>
    <property type="match status" value="1"/>
</dbReference>
<dbReference type="SUPFAM" id="SSF102114">
    <property type="entry name" value="Radical SAM enzymes"/>
    <property type="match status" value="1"/>
</dbReference>
<dbReference type="SFLD" id="SFLDS00029">
    <property type="entry name" value="Radical_SAM"/>
    <property type="match status" value="1"/>
</dbReference>
<proteinExistence type="predicted"/>
<evidence type="ECO:0000313" key="8">
    <source>
        <dbReference type="EMBL" id="MBM6660839.1"/>
    </source>
</evidence>
<dbReference type="Proteomes" id="UP000764045">
    <property type="component" value="Unassembled WGS sequence"/>
</dbReference>
<comment type="caution">
    <text evidence="8">The sequence shown here is derived from an EMBL/GenBank/DDBJ whole genome shotgun (WGS) entry which is preliminary data.</text>
</comment>
<dbReference type="Gene3D" id="3.20.20.70">
    <property type="entry name" value="Aldolase class I"/>
    <property type="match status" value="1"/>
</dbReference>
<feature type="domain" description="Radical SAM core" evidence="7">
    <location>
        <begin position="67"/>
        <end position="287"/>
    </location>
</feature>
<evidence type="ECO:0000256" key="3">
    <source>
        <dbReference type="ARBA" id="ARBA00022723"/>
    </source>
</evidence>
<keyword evidence="1" id="KW-0004">4Fe-4S</keyword>
<name>A0A938WKJ5_9BACT</name>
<evidence type="ECO:0000256" key="5">
    <source>
        <dbReference type="ARBA" id="ARBA00023014"/>
    </source>
</evidence>
<comment type="cofactor">
    <cofactor evidence="6">
        <name>[4Fe-4S] cluster</name>
        <dbReference type="ChEBI" id="CHEBI:49883"/>
    </cofactor>
    <text evidence="6">Binds 1 [4Fe-4S] cluster. The cluster is coordinated with 3 cysteines and an exchangeable S-adenosyl-L-methionine.</text>
</comment>
<dbReference type="PANTHER" id="PTHR30352:SF5">
    <property type="entry name" value="PYRUVATE FORMATE-LYASE 1-ACTIVATING ENZYME"/>
    <property type="match status" value="1"/>
</dbReference>
<dbReference type="EMBL" id="JACJJL010000004">
    <property type="protein sequence ID" value="MBM6660839.1"/>
    <property type="molecule type" value="Genomic_DNA"/>
</dbReference>
<dbReference type="SFLD" id="SFLDG01101">
    <property type="entry name" value="Uncharacterised_Radical_SAM_Su"/>
    <property type="match status" value="1"/>
</dbReference>
<keyword evidence="2 6" id="KW-0949">S-adenosyl-L-methionine</keyword>
<sequence>MREAEYWESCGGRAVRCLLCPNRCTLGEGQRGLCRNRVNRGGRLLAEAYGRVCALGADPVEKKPLLHFMPGSECFSIAAAGCNLACLNCQNHAISQAAPADVPSRRLLPADVAAMAVACGCGIVAYTYTEPLTYIEYTRDCAGQCRQRGLRNVLVTAGYVCSEPLAGLLPLIDAANVDLKSFSDAVYRRVSRAALDPVLRTLCMMRDAGVWLEVTNLVIPGFNDDMRLVASMCRWLAANSLGSAPLHFSRFFPCHRMSGVPPTPVATLVEARRVALDCGIRHVYIGNVDMPGAADTVCPRCGATLIRRCGYAVDKAGFDGLCPRCGQPVAGVWH</sequence>
<evidence type="ECO:0000259" key="7">
    <source>
        <dbReference type="PROSITE" id="PS51918"/>
    </source>
</evidence>
<evidence type="ECO:0000313" key="9">
    <source>
        <dbReference type="Proteomes" id="UP000764045"/>
    </source>
</evidence>
<reference evidence="8 9" key="1">
    <citation type="journal article" date="2021" name="Sci. Rep.">
        <title>The distribution of antibiotic resistance genes in chicken gut microbiota commensals.</title>
        <authorList>
            <person name="Juricova H."/>
            <person name="Matiasovicova J."/>
            <person name="Kubasova T."/>
            <person name="Cejkova D."/>
            <person name="Rychlik I."/>
        </authorList>
    </citation>
    <scope>NUCLEOTIDE SEQUENCE [LARGE SCALE GENOMIC DNA]</scope>
    <source>
        <strain evidence="8 9">An819</strain>
    </source>
</reference>
<dbReference type="NCBIfam" id="TIGR04337">
    <property type="entry name" value="AmmeMemoSam_rS"/>
    <property type="match status" value="1"/>
</dbReference>
<evidence type="ECO:0000256" key="2">
    <source>
        <dbReference type="ARBA" id="ARBA00022691"/>
    </source>
</evidence>
<protein>
    <submittedName>
        <fullName evidence="8">AmmeMemoRadiSam system radical SAM enzyme</fullName>
    </submittedName>
</protein>
<accession>A0A938WKJ5</accession>
<dbReference type="InterPro" id="IPR016431">
    <property type="entry name" value="Pyrv-formate_lyase-activ_prd"/>
</dbReference>
<evidence type="ECO:0000256" key="1">
    <source>
        <dbReference type="ARBA" id="ARBA00022485"/>
    </source>
</evidence>
<feature type="binding site" evidence="6">
    <location>
        <position position="89"/>
    </location>
    <ligand>
        <name>[4Fe-4S] cluster</name>
        <dbReference type="ChEBI" id="CHEBI:49883"/>
        <note>4Fe-4S-S-AdoMet</note>
    </ligand>
</feature>
<keyword evidence="4 6" id="KW-0408">Iron</keyword>
<feature type="binding site" evidence="6">
    <location>
        <position position="86"/>
    </location>
    <ligand>
        <name>[4Fe-4S] cluster</name>
        <dbReference type="ChEBI" id="CHEBI:49883"/>
        <note>4Fe-4S-S-AdoMet</note>
    </ligand>
</feature>
<evidence type="ECO:0000256" key="4">
    <source>
        <dbReference type="ARBA" id="ARBA00023004"/>
    </source>
</evidence>